<proteinExistence type="predicted"/>
<protein>
    <submittedName>
        <fullName evidence="1">Uncharacterized protein</fullName>
    </submittedName>
</protein>
<reference evidence="1" key="1">
    <citation type="submission" date="2020-04" db="EMBL/GenBank/DDBJ databases">
        <title>Genome Assembly and Annotation of Botryosphaeria dothidea sdau 11-99, a Latent Pathogen of Apple Fruit Ring Rot in China.</title>
        <authorList>
            <person name="Yu C."/>
            <person name="Diao Y."/>
            <person name="Lu Q."/>
            <person name="Zhao J."/>
            <person name="Cui S."/>
            <person name="Peng C."/>
            <person name="He B."/>
            <person name="Liu H."/>
        </authorList>
    </citation>
    <scope>NUCLEOTIDE SEQUENCE [LARGE SCALE GENOMIC DNA]</scope>
    <source>
        <strain evidence="1">Sdau11-99</strain>
    </source>
</reference>
<keyword evidence="2" id="KW-1185">Reference proteome</keyword>
<evidence type="ECO:0000313" key="1">
    <source>
        <dbReference type="EMBL" id="KAF4311401.1"/>
    </source>
</evidence>
<gene>
    <name evidence="1" type="ORF">GTA08_BOTSDO13106</name>
</gene>
<dbReference type="EMBL" id="WWBZ02000010">
    <property type="protein sequence ID" value="KAF4311401.1"/>
    <property type="molecule type" value="Genomic_DNA"/>
</dbReference>
<organism evidence="1 2">
    <name type="scientific">Botryosphaeria dothidea</name>
    <dbReference type="NCBI Taxonomy" id="55169"/>
    <lineage>
        <taxon>Eukaryota</taxon>
        <taxon>Fungi</taxon>
        <taxon>Dikarya</taxon>
        <taxon>Ascomycota</taxon>
        <taxon>Pezizomycotina</taxon>
        <taxon>Dothideomycetes</taxon>
        <taxon>Dothideomycetes incertae sedis</taxon>
        <taxon>Botryosphaeriales</taxon>
        <taxon>Botryosphaeriaceae</taxon>
        <taxon>Botryosphaeria</taxon>
    </lineage>
</organism>
<evidence type="ECO:0000313" key="2">
    <source>
        <dbReference type="Proteomes" id="UP000572817"/>
    </source>
</evidence>
<dbReference type="AlphaFoldDB" id="A0A8H4J266"/>
<sequence>MLSIHIDKDDDLKLLSLILGGHMPNERAQQDRAFTLVEKLVSDPWWKSAWTYHEDYLPSTNLTLLIPHSPELNGLKVEINRRSDGYDFGKLPNELCVNSARFRKEVSTFCSEYQKSFDPKTSEWKACQAVLQAAPKYTQLLCSVDDDGIRRARVSMSPYIFADIAKRGIKELSDRSTIASNCCDYPITVDPEAIKRGKSPGLVMLALYLLNGEILMNDKNQKHVLQDNVFEFLRKQSFQWFRAPTEVNSLTFFKSYRFANPEFTERGIKLQLQDAYTATPQPYF</sequence>
<dbReference type="Proteomes" id="UP000572817">
    <property type="component" value="Unassembled WGS sequence"/>
</dbReference>
<accession>A0A8H4J266</accession>
<name>A0A8H4J266_9PEZI</name>
<dbReference type="OrthoDB" id="270167at2759"/>
<comment type="caution">
    <text evidence="1">The sequence shown here is derived from an EMBL/GenBank/DDBJ whole genome shotgun (WGS) entry which is preliminary data.</text>
</comment>